<dbReference type="eggNOG" id="ENOG5031IDE">
    <property type="taxonomic scope" value="Bacteria"/>
</dbReference>
<proteinExistence type="predicted"/>
<evidence type="ECO:0000256" key="1">
    <source>
        <dbReference type="SAM" id="MobiDB-lite"/>
    </source>
</evidence>
<sequence>MTALAKRLLEGMATELLSTVPDPAAAGSADLSERQHRPILASHSGNEKSGMAIAASRSSISRETAMAGDNSFKPGEIVKTSGIYSVVHDDGKGTFEVTCVEGEHFPPTRSGKGAHFELKYAATHAHRHGELKGSEARSA</sequence>
<keyword evidence="3" id="KW-1185">Reference proteome</keyword>
<keyword evidence="2" id="KW-0614">Plasmid</keyword>
<evidence type="ECO:0000313" key="2">
    <source>
        <dbReference type="EMBL" id="ACC76513.1"/>
    </source>
</evidence>
<protein>
    <submittedName>
        <fullName evidence="2">Uncharacterized protein</fullName>
    </submittedName>
</protein>
<evidence type="ECO:0000313" key="3">
    <source>
        <dbReference type="Proteomes" id="UP000001192"/>
    </source>
</evidence>
<geneLocation type="plasmid" evidence="2 3">
    <name>pBPHY02</name>
</geneLocation>
<dbReference type="KEGG" id="bph:Bphy_7581"/>
<dbReference type="Proteomes" id="UP000001192">
    <property type="component" value="Plasmid pBPHY02"/>
</dbReference>
<gene>
    <name evidence="2" type="ordered locus">Bphy_7581</name>
</gene>
<accession>B2JY05</accession>
<reference evidence="3" key="1">
    <citation type="journal article" date="2014" name="Stand. Genomic Sci.">
        <title>Complete genome sequence of Burkholderia phymatum STM815(T), a broad host range and efficient nitrogen-fixing symbiont of Mimosa species.</title>
        <authorList>
            <person name="Moulin L."/>
            <person name="Klonowska A."/>
            <person name="Caroline B."/>
            <person name="Booth K."/>
            <person name="Vriezen J.A."/>
            <person name="Melkonian R."/>
            <person name="James E.K."/>
            <person name="Young J.P."/>
            <person name="Bena G."/>
            <person name="Hauser L."/>
            <person name="Land M."/>
            <person name="Kyrpides N."/>
            <person name="Bruce D."/>
            <person name="Chain P."/>
            <person name="Copeland A."/>
            <person name="Pitluck S."/>
            <person name="Woyke T."/>
            <person name="Lizotte-Waniewski M."/>
            <person name="Bristow J."/>
            <person name="Riley M."/>
        </authorList>
    </citation>
    <scope>NUCLEOTIDE SEQUENCE [LARGE SCALE GENOMIC DNA]</scope>
    <source>
        <strain evidence="3">DSM 17167 / CIP 108236 / LMG 21445 / STM815</strain>
        <plasmid evidence="3">Plasmid pBPHY02</plasmid>
    </source>
</reference>
<dbReference type="HOGENOM" id="CLU_1841375_0_0_4"/>
<name>B2JY05_PARP8</name>
<organism evidence="2 3">
    <name type="scientific">Paraburkholderia phymatum (strain DSM 17167 / CIP 108236 / LMG 21445 / STM815)</name>
    <name type="common">Burkholderia phymatum</name>
    <dbReference type="NCBI Taxonomy" id="391038"/>
    <lineage>
        <taxon>Bacteria</taxon>
        <taxon>Pseudomonadati</taxon>
        <taxon>Pseudomonadota</taxon>
        <taxon>Betaproteobacteria</taxon>
        <taxon>Burkholderiales</taxon>
        <taxon>Burkholderiaceae</taxon>
        <taxon>Paraburkholderia</taxon>
    </lineage>
</organism>
<dbReference type="AlphaFoldDB" id="B2JY05"/>
<feature type="region of interest" description="Disordered" evidence="1">
    <location>
        <begin position="26"/>
        <end position="58"/>
    </location>
</feature>
<dbReference type="EMBL" id="CP001046">
    <property type="protein sequence ID" value="ACC76513.1"/>
    <property type="molecule type" value="Genomic_DNA"/>
</dbReference>